<dbReference type="PROSITE" id="PS50977">
    <property type="entry name" value="HTH_TETR_2"/>
    <property type="match status" value="1"/>
</dbReference>
<dbReference type="KEGG" id="kbs:EPA93_01815"/>
<dbReference type="EMBL" id="CP035758">
    <property type="protein sequence ID" value="QBD74796.1"/>
    <property type="molecule type" value="Genomic_DNA"/>
</dbReference>
<evidence type="ECO:0000256" key="4">
    <source>
        <dbReference type="PROSITE-ProRule" id="PRU00335"/>
    </source>
</evidence>
<dbReference type="PANTHER" id="PTHR30055">
    <property type="entry name" value="HTH-TYPE TRANSCRIPTIONAL REGULATOR RUTR"/>
    <property type="match status" value="1"/>
</dbReference>
<sequence length="200" mass="22219">MPRSEAANQRIREERREHILDASALVFARKGLAATKIADIAEASNISQGLIYRYFVNKEEIFTALIERALDATASIAQAALKQSGSPLAKLHWLLENFFSGMWEQPEYAQMIMQALSSDTTPEEVNMLVAKHISPIIKAFYHLIVEGQACGEIIADDASMLTFMVLSCLQGTIRGMLHQELLPKPVGPPNPEIIIRMLKA</sequence>
<dbReference type="PANTHER" id="PTHR30055:SF234">
    <property type="entry name" value="HTH-TYPE TRANSCRIPTIONAL REGULATOR BETI"/>
    <property type="match status" value="1"/>
</dbReference>
<dbReference type="Gene3D" id="1.10.357.10">
    <property type="entry name" value="Tetracycline Repressor, domain 2"/>
    <property type="match status" value="1"/>
</dbReference>
<evidence type="ECO:0000256" key="3">
    <source>
        <dbReference type="ARBA" id="ARBA00023163"/>
    </source>
</evidence>
<dbReference type="Pfam" id="PF00440">
    <property type="entry name" value="TetR_N"/>
    <property type="match status" value="1"/>
</dbReference>
<dbReference type="GO" id="GO:0000976">
    <property type="term" value="F:transcription cis-regulatory region binding"/>
    <property type="evidence" value="ECO:0007669"/>
    <property type="project" value="TreeGrafter"/>
</dbReference>
<dbReference type="GO" id="GO:0003700">
    <property type="term" value="F:DNA-binding transcription factor activity"/>
    <property type="evidence" value="ECO:0007669"/>
    <property type="project" value="TreeGrafter"/>
</dbReference>
<feature type="domain" description="HTH tetR-type" evidence="5">
    <location>
        <begin position="13"/>
        <end position="73"/>
    </location>
</feature>
<feature type="DNA-binding region" description="H-T-H motif" evidence="4">
    <location>
        <begin position="36"/>
        <end position="55"/>
    </location>
</feature>
<dbReference type="InterPro" id="IPR050109">
    <property type="entry name" value="HTH-type_TetR-like_transc_reg"/>
</dbReference>
<gene>
    <name evidence="6" type="ORF">EPA93_01815</name>
</gene>
<organism evidence="6 7">
    <name type="scientific">Ktedonosporobacter rubrisoli</name>
    <dbReference type="NCBI Taxonomy" id="2509675"/>
    <lineage>
        <taxon>Bacteria</taxon>
        <taxon>Bacillati</taxon>
        <taxon>Chloroflexota</taxon>
        <taxon>Ktedonobacteria</taxon>
        <taxon>Ktedonobacterales</taxon>
        <taxon>Ktedonosporobacteraceae</taxon>
        <taxon>Ktedonosporobacter</taxon>
    </lineage>
</organism>
<dbReference type="AlphaFoldDB" id="A0A4P6JJF5"/>
<dbReference type="InterPro" id="IPR001647">
    <property type="entry name" value="HTH_TetR"/>
</dbReference>
<name>A0A4P6JJF5_KTERU</name>
<evidence type="ECO:0000256" key="2">
    <source>
        <dbReference type="ARBA" id="ARBA00023125"/>
    </source>
</evidence>
<dbReference type="Gene3D" id="1.10.10.60">
    <property type="entry name" value="Homeodomain-like"/>
    <property type="match status" value="1"/>
</dbReference>
<keyword evidence="3" id="KW-0804">Transcription</keyword>
<dbReference type="Proteomes" id="UP000290365">
    <property type="component" value="Chromosome"/>
</dbReference>
<protein>
    <submittedName>
        <fullName evidence="6">TetR/AcrR family transcriptional regulator</fullName>
    </submittedName>
</protein>
<dbReference type="SUPFAM" id="SSF48498">
    <property type="entry name" value="Tetracyclin repressor-like, C-terminal domain"/>
    <property type="match status" value="1"/>
</dbReference>
<accession>A0A4P6JJF5</accession>
<keyword evidence="7" id="KW-1185">Reference proteome</keyword>
<reference evidence="6 7" key="1">
    <citation type="submission" date="2019-01" db="EMBL/GenBank/DDBJ databases">
        <title>Ktedonosporobacter rubrisoli SCAWS-G2.</title>
        <authorList>
            <person name="Huang Y."/>
            <person name="Yan B."/>
        </authorList>
    </citation>
    <scope>NUCLEOTIDE SEQUENCE [LARGE SCALE GENOMIC DNA]</scope>
    <source>
        <strain evidence="6 7">SCAWS-G2</strain>
    </source>
</reference>
<dbReference type="OrthoDB" id="9812484at2"/>
<dbReference type="PRINTS" id="PR00455">
    <property type="entry name" value="HTHTETR"/>
</dbReference>
<dbReference type="RefSeq" id="WP_129885395.1">
    <property type="nucleotide sequence ID" value="NZ_CP035758.1"/>
</dbReference>
<keyword evidence="2 4" id="KW-0238">DNA-binding</keyword>
<evidence type="ECO:0000256" key="1">
    <source>
        <dbReference type="ARBA" id="ARBA00023015"/>
    </source>
</evidence>
<evidence type="ECO:0000259" key="5">
    <source>
        <dbReference type="PROSITE" id="PS50977"/>
    </source>
</evidence>
<dbReference type="InterPro" id="IPR036271">
    <property type="entry name" value="Tet_transcr_reg_TetR-rel_C_sf"/>
</dbReference>
<proteinExistence type="predicted"/>
<evidence type="ECO:0000313" key="6">
    <source>
        <dbReference type="EMBL" id="QBD74796.1"/>
    </source>
</evidence>
<keyword evidence="1" id="KW-0805">Transcription regulation</keyword>
<dbReference type="InterPro" id="IPR009057">
    <property type="entry name" value="Homeodomain-like_sf"/>
</dbReference>
<dbReference type="SUPFAM" id="SSF46689">
    <property type="entry name" value="Homeodomain-like"/>
    <property type="match status" value="1"/>
</dbReference>
<evidence type="ECO:0000313" key="7">
    <source>
        <dbReference type="Proteomes" id="UP000290365"/>
    </source>
</evidence>